<name>A0AAE3VM17_9HYPH</name>
<comment type="similarity">
    <text evidence="2">Belongs to the DoxX family.</text>
</comment>
<dbReference type="AlphaFoldDB" id="A0AAE3VM17"/>
<gene>
    <name evidence="8" type="ORF">J2S73_000603</name>
</gene>
<dbReference type="EMBL" id="JAUSUL010000001">
    <property type="protein sequence ID" value="MDQ0314166.1"/>
    <property type="molecule type" value="Genomic_DNA"/>
</dbReference>
<reference evidence="8" key="1">
    <citation type="submission" date="2023-07" db="EMBL/GenBank/DDBJ databases">
        <title>Genomic Encyclopedia of Type Strains, Phase IV (KMG-IV): sequencing the most valuable type-strain genomes for metagenomic binning, comparative biology and taxonomic classification.</title>
        <authorList>
            <person name="Goeker M."/>
        </authorList>
    </citation>
    <scope>NUCLEOTIDE SEQUENCE</scope>
    <source>
        <strain evidence="8">DSM 21202</strain>
    </source>
</reference>
<comment type="subcellular location">
    <subcellularLocation>
        <location evidence="1">Cell membrane</location>
        <topology evidence="1">Multi-pass membrane protein</topology>
    </subcellularLocation>
</comment>
<comment type="caution">
    <text evidence="8">The sequence shown here is derived from an EMBL/GenBank/DDBJ whole genome shotgun (WGS) entry which is preliminary data.</text>
</comment>
<evidence type="ECO:0000256" key="3">
    <source>
        <dbReference type="ARBA" id="ARBA00022475"/>
    </source>
</evidence>
<keyword evidence="3" id="KW-1003">Cell membrane</keyword>
<evidence type="ECO:0000256" key="2">
    <source>
        <dbReference type="ARBA" id="ARBA00006679"/>
    </source>
</evidence>
<evidence type="ECO:0000256" key="5">
    <source>
        <dbReference type="ARBA" id="ARBA00022989"/>
    </source>
</evidence>
<dbReference type="GO" id="GO:0005886">
    <property type="term" value="C:plasma membrane"/>
    <property type="evidence" value="ECO:0007669"/>
    <property type="project" value="UniProtKB-SubCell"/>
</dbReference>
<protein>
    <submittedName>
        <fullName evidence="8">Oxidoreductase</fullName>
    </submittedName>
</protein>
<feature type="transmembrane region" description="Helical" evidence="7">
    <location>
        <begin position="113"/>
        <end position="131"/>
    </location>
</feature>
<dbReference type="RefSeq" id="WP_306883944.1">
    <property type="nucleotide sequence ID" value="NZ_JAUSUL010000001.1"/>
</dbReference>
<feature type="transmembrane region" description="Helical" evidence="7">
    <location>
        <begin position="88"/>
        <end position="106"/>
    </location>
</feature>
<evidence type="ECO:0000313" key="9">
    <source>
        <dbReference type="Proteomes" id="UP001229244"/>
    </source>
</evidence>
<feature type="transmembrane region" description="Helical" evidence="7">
    <location>
        <begin position="157"/>
        <end position="179"/>
    </location>
</feature>
<organism evidence="8 9">
    <name type="scientific">Amorphus orientalis</name>
    <dbReference type="NCBI Taxonomy" id="649198"/>
    <lineage>
        <taxon>Bacteria</taxon>
        <taxon>Pseudomonadati</taxon>
        <taxon>Pseudomonadota</taxon>
        <taxon>Alphaproteobacteria</taxon>
        <taxon>Hyphomicrobiales</taxon>
        <taxon>Amorphaceae</taxon>
        <taxon>Amorphus</taxon>
    </lineage>
</organism>
<evidence type="ECO:0000256" key="1">
    <source>
        <dbReference type="ARBA" id="ARBA00004651"/>
    </source>
</evidence>
<keyword evidence="4 7" id="KW-0812">Transmembrane</keyword>
<dbReference type="InterPro" id="IPR051907">
    <property type="entry name" value="DoxX-like_oxidoreductase"/>
</dbReference>
<evidence type="ECO:0000256" key="6">
    <source>
        <dbReference type="ARBA" id="ARBA00023136"/>
    </source>
</evidence>
<sequence length="185" mass="20646">MGSLTRAYEAVFHGLDRILGGWFLGLAARFVFAAVLFLYFINSAFTKVGDGLFGFFHVSVGAYAQILPKMMEAVSYNTAEIAFFPYKLIVYVGTYMEFILPILIVLGLFTRLAALGMIGFIVIMTYTDIYGHDVGADTIGSLFNDNPSSLIADQRTLWVFVMLVLVLKGPGFISLDYLFGRWSRR</sequence>
<feature type="transmembrane region" description="Helical" evidence="7">
    <location>
        <begin position="20"/>
        <end position="41"/>
    </location>
</feature>
<evidence type="ECO:0000313" key="8">
    <source>
        <dbReference type="EMBL" id="MDQ0314166.1"/>
    </source>
</evidence>
<dbReference type="Proteomes" id="UP001229244">
    <property type="component" value="Unassembled WGS sequence"/>
</dbReference>
<proteinExistence type="inferred from homology"/>
<dbReference type="PANTHER" id="PTHR33452">
    <property type="entry name" value="OXIDOREDUCTASE CATD-RELATED"/>
    <property type="match status" value="1"/>
</dbReference>
<evidence type="ECO:0000256" key="7">
    <source>
        <dbReference type="SAM" id="Phobius"/>
    </source>
</evidence>
<evidence type="ECO:0000256" key="4">
    <source>
        <dbReference type="ARBA" id="ARBA00022692"/>
    </source>
</evidence>
<dbReference type="InterPro" id="IPR032808">
    <property type="entry name" value="DoxX"/>
</dbReference>
<keyword evidence="9" id="KW-1185">Reference proteome</keyword>
<keyword evidence="6 7" id="KW-0472">Membrane</keyword>
<dbReference type="PANTHER" id="PTHR33452:SF1">
    <property type="entry name" value="INNER MEMBRANE PROTEIN YPHA-RELATED"/>
    <property type="match status" value="1"/>
</dbReference>
<keyword evidence="5 7" id="KW-1133">Transmembrane helix</keyword>
<accession>A0AAE3VM17</accession>
<dbReference type="Pfam" id="PF07681">
    <property type="entry name" value="DoxX"/>
    <property type="match status" value="1"/>
</dbReference>
<feature type="transmembrane region" description="Helical" evidence="7">
    <location>
        <begin position="48"/>
        <end position="68"/>
    </location>
</feature>